<evidence type="ECO:0000256" key="1">
    <source>
        <dbReference type="ARBA" id="ARBA00004651"/>
    </source>
</evidence>
<dbReference type="GO" id="GO:0055085">
    <property type="term" value="P:transmembrane transport"/>
    <property type="evidence" value="ECO:0007669"/>
    <property type="project" value="InterPro"/>
</dbReference>
<evidence type="ECO:0000256" key="7">
    <source>
        <dbReference type="RuleBase" id="RU363032"/>
    </source>
</evidence>
<feature type="transmembrane region" description="Helical" evidence="7">
    <location>
        <begin position="222"/>
        <end position="241"/>
    </location>
</feature>
<evidence type="ECO:0000259" key="8">
    <source>
        <dbReference type="PROSITE" id="PS50928"/>
    </source>
</evidence>
<dbReference type="RefSeq" id="WP_119398805.1">
    <property type="nucleotide sequence ID" value="NZ_QWJJ01000007.1"/>
</dbReference>
<keyword evidence="6 7" id="KW-0472">Membrane</keyword>
<reference evidence="9 10" key="1">
    <citation type="submission" date="2018-08" db="EMBL/GenBank/DDBJ databases">
        <title>Pseudooceanicola sediminis CY03 in the family Rhodobacteracea.</title>
        <authorList>
            <person name="Zhang Y.-J."/>
        </authorList>
    </citation>
    <scope>NUCLEOTIDE SEQUENCE [LARGE SCALE GENOMIC DNA]</scope>
    <source>
        <strain evidence="9 10">CY03</strain>
    </source>
</reference>
<feature type="transmembrane region" description="Helical" evidence="7">
    <location>
        <begin position="68"/>
        <end position="87"/>
    </location>
</feature>
<dbReference type="InterPro" id="IPR035906">
    <property type="entry name" value="MetI-like_sf"/>
</dbReference>
<evidence type="ECO:0000256" key="2">
    <source>
        <dbReference type="ARBA" id="ARBA00022448"/>
    </source>
</evidence>
<comment type="caution">
    <text evidence="9">The sequence shown here is derived from an EMBL/GenBank/DDBJ whole genome shotgun (WGS) entry which is preliminary data.</text>
</comment>
<comment type="subcellular location">
    <subcellularLocation>
        <location evidence="1 7">Cell membrane</location>
        <topology evidence="1 7">Multi-pass membrane protein</topology>
    </subcellularLocation>
</comment>
<dbReference type="CDD" id="cd06261">
    <property type="entry name" value="TM_PBP2"/>
    <property type="match status" value="1"/>
</dbReference>
<dbReference type="Pfam" id="PF00528">
    <property type="entry name" value="BPD_transp_1"/>
    <property type="match status" value="1"/>
</dbReference>
<name>A0A399J0K0_9RHOB</name>
<evidence type="ECO:0000256" key="5">
    <source>
        <dbReference type="ARBA" id="ARBA00022989"/>
    </source>
</evidence>
<dbReference type="SUPFAM" id="SSF161098">
    <property type="entry name" value="MetI-like"/>
    <property type="match status" value="1"/>
</dbReference>
<feature type="transmembrane region" description="Helical" evidence="7">
    <location>
        <begin position="176"/>
        <end position="202"/>
    </location>
</feature>
<keyword evidence="4 7" id="KW-0812">Transmembrane</keyword>
<dbReference type="OrthoDB" id="9786495at2"/>
<dbReference type="Proteomes" id="UP000265848">
    <property type="component" value="Unassembled WGS sequence"/>
</dbReference>
<evidence type="ECO:0000313" key="9">
    <source>
        <dbReference type="EMBL" id="RII38895.1"/>
    </source>
</evidence>
<keyword evidence="5 7" id="KW-1133">Transmembrane helix</keyword>
<evidence type="ECO:0000256" key="3">
    <source>
        <dbReference type="ARBA" id="ARBA00022475"/>
    </source>
</evidence>
<accession>A0A399J0K0</accession>
<evidence type="ECO:0000313" key="10">
    <source>
        <dbReference type="Proteomes" id="UP000265848"/>
    </source>
</evidence>
<evidence type="ECO:0000256" key="6">
    <source>
        <dbReference type="ARBA" id="ARBA00023136"/>
    </source>
</evidence>
<dbReference type="GO" id="GO:0005886">
    <property type="term" value="C:plasma membrane"/>
    <property type="evidence" value="ECO:0007669"/>
    <property type="project" value="UniProtKB-SubCell"/>
</dbReference>
<dbReference type="AlphaFoldDB" id="A0A399J0K0"/>
<dbReference type="InterPro" id="IPR000515">
    <property type="entry name" value="MetI-like"/>
</dbReference>
<dbReference type="PROSITE" id="PS50928">
    <property type="entry name" value="ABC_TM1"/>
    <property type="match status" value="1"/>
</dbReference>
<gene>
    <name evidence="9" type="ORF">DL237_09420</name>
</gene>
<comment type="similarity">
    <text evidence="7">Belongs to the binding-protein-dependent transport system permease family.</text>
</comment>
<keyword evidence="3" id="KW-1003">Cell membrane</keyword>
<feature type="domain" description="ABC transmembrane type-1" evidence="8">
    <location>
        <begin position="61"/>
        <end position="241"/>
    </location>
</feature>
<dbReference type="Gene3D" id="1.10.3720.10">
    <property type="entry name" value="MetI-like"/>
    <property type="match status" value="1"/>
</dbReference>
<dbReference type="PANTHER" id="PTHR30151">
    <property type="entry name" value="ALKANE SULFONATE ABC TRANSPORTER-RELATED, MEMBRANE SUBUNIT"/>
    <property type="match status" value="1"/>
</dbReference>
<evidence type="ECO:0000256" key="4">
    <source>
        <dbReference type="ARBA" id="ARBA00022692"/>
    </source>
</evidence>
<organism evidence="9 10">
    <name type="scientific">Pseudooceanicola sediminis</name>
    <dbReference type="NCBI Taxonomy" id="2211117"/>
    <lineage>
        <taxon>Bacteria</taxon>
        <taxon>Pseudomonadati</taxon>
        <taxon>Pseudomonadota</taxon>
        <taxon>Alphaproteobacteria</taxon>
        <taxon>Rhodobacterales</taxon>
        <taxon>Paracoccaceae</taxon>
        <taxon>Pseudooceanicola</taxon>
    </lineage>
</organism>
<keyword evidence="2 7" id="KW-0813">Transport</keyword>
<dbReference type="PANTHER" id="PTHR30151:SF20">
    <property type="entry name" value="ABC TRANSPORTER PERMEASE PROTEIN HI_0355-RELATED"/>
    <property type="match status" value="1"/>
</dbReference>
<feature type="transmembrane region" description="Helical" evidence="7">
    <location>
        <begin position="127"/>
        <end position="146"/>
    </location>
</feature>
<proteinExistence type="inferred from homology"/>
<keyword evidence="10" id="KW-1185">Reference proteome</keyword>
<feature type="transmembrane region" description="Helical" evidence="7">
    <location>
        <begin position="99"/>
        <end position="121"/>
    </location>
</feature>
<sequence length="259" mass="27839">MPRSANFWRMALPAIAVVIFLVGWSAYVRTAEVSAFVLPTPEAIAVALGQLILDPKLWYHARITVTEAVSGFAIAVTLGTVLGFLMARFPPVEWAAKPFIVLLQLVPKIALAPLFILWFGFGLESKIVIAAALAFFPVFSNALIAFKSVDPGDSDVMTMLQANAAQRFVMLELPNALPVVLTGMEVSVVMSMIGAIVGEFIGGSEGLGYLAVKYLQELSVPNLFAVVVVLTLVGLCLYLLIGRLRAWLAPWHAASAASH</sequence>
<protein>
    <submittedName>
        <fullName evidence="9">ABC transporter permease</fullName>
    </submittedName>
</protein>
<dbReference type="EMBL" id="QWJJ01000007">
    <property type="protein sequence ID" value="RII38895.1"/>
    <property type="molecule type" value="Genomic_DNA"/>
</dbReference>